<keyword evidence="8" id="KW-1185">Reference proteome</keyword>
<keyword evidence="5" id="KW-0968">Cytoplasmic vesicle</keyword>
<dbReference type="GO" id="GO:0015031">
    <property type="term" value="P:protein transport"/>
    <property type="evidence" value="ECO:0007669"/>
    <property type="project" value="UniProtKB-KW"/>
</dbReference>
<dbReference type="PANTHER" id="PTHR10121:SF0">
    <property type="entry name" value="COATOMER SUBUNIT DELTA"/>
    <property type="match status" value="1"/>
</dbReference>
<proteinExistence type="inferred from homology"/>
<dbReference type="Proteomes" id="UP000601435">
    <property type="component" value="Unassembled WGS sequence"/>
</dbReference>
<sequence length="174" mass="19709">MVVLSAAIVKKDKTLVARQFVEMTRLRIEGLLGAFTKLVDSGKDHTFVRALVETERATELRTNPVARSVRYVYQPMEALNLVVITNKASNILEDLETLRLLAKVVQDCCEIQVSEENVEPLGRAEWMSTVWSPLLLRVRDHRLCECQHCTVGCCFLQSLLRTFSLLRCSNTPST</sequence>
<comment type="function">
    <text evidence="5">The coatomer is a cytosolic protein complex that binds to dilysine motifs and reversibly associates with Golgi non-clathrin-coated vesicles, which further mediate biosynthetic protein transport from the ER, via the Golgi up to the trans Golgi network. Coatomer complex is required for budding from Golgi membranes, and is essential for the retrograde Golgi-to-ER transport of dilysine-tagged proteins.</text>
</comment>
<dbReference type="PANTHER" id="PTHR10121">
    <property type="entry name" value="COATOMER SUBUNIT DELTA"/>
    <property type="match status" value="1"/>
</dbReference>
<dbReference type="GO" id="GO:0051645">
    <property type="term" value="P:Golgi localization"/>
    <property type="evidence" value="ECO:0007669"/>
    <property type="project" value="TreeGrafter"/>
</dbReference>
<protein>
    <recommendedName>
        <fullName evidence="5">Coatomer subunit delta</fullName>
    </recommendedName>
</protein>
<dbReference type="SUPFAM" id="SSF64356">
    <property type="entry name" value="SNARE-like"/>
    <property type="match status" value="1"/>
</dbReference>
<evidence type="ECO:0000313" key="7">
    <source>
        <dbReference type="EMBL" id="CAE7247934.1"/>
    </source>
</evidence>
<dbReference type="CDD" id="cd14830">
    <property type="entry name" value="Delta_COP_N"/>
    <property type="match status" value="1"/>
</dbReference>
<reference evidence="7" key="1">
    <citation type="submission" date="2021-02" db="EMBL/GenBank/DDBJ databases">
        <authorList>
            <person name="Dougan E. K."/>
            <person name="Rhodes N."/>
            <person name="Thang M."/>
            <person name="Chan C."/>
        </authorList>
    </citation>
    <scope>NUCLEOTIDE SEQUENCE</scope>
</reference>
<keyword evidence="3 5" id="KW-0963">Cytoplasm</keyword>
<keyword evidence="5" id="KW-0333">Golgi apparatus</keyword>
<comment type="caution">
    <text evidence="7">The sequence shown here is derived from an EMBL/GenBank/DDBJ whole genome shotgun (WGS) entry which is preliminary data.</text>
</comment>
<evidence type="ECO:0000313" key="8">
    <source>
        <dbReference type="Proteomes" id="UP000601435"/>
    </source>
</evidence>
<dbReference type="GO" id="GO:0006890">
    <property type="term" value="P:retrograde vesicle-mediated transport, Golgi to endoplasmic reticulum"/>
    <property type="evidence" value="ECO:0007669"/>
    <property type="project" value="UniProtKB-UniRule"/>
</dbReference>
<evidence type="ECO:0000256" key="5">
    <source>
        <dbReference type="RuleBase" id="RU364018"/>
    </source>
</evidence>
<evidence type="ECO:0000256" key="4">
    <source>
        <dbReference type="ARBA" id="ARBA00022927"/>
    </source>
</evidence>
<keyword evidence="2 5" id="KW-0813">Transport</keyword>
<comment type="subunit">
    <text evidence="5">Oligomeric complex that consists of at least the alpha, beta, beta', gamma, delta, epsilon and zeta subunits.</text>
</comment>
<name>A0A812LI37_9DINO</name>
<evidence type="ECO:0000256" key="2">
    <source>
        <dbReference type="ARBA" id="ARBA00022448"/>
    </source>
</evidence>
<gene>
    <name evidence="7" type="primary">Arcn1</name>
    <name evidence="7" type="ORF">SNEC2469_LOCUS4944</name>
</gene>
<keyword evidence="5" id="KW-0472">Membrane</keyword>
<dbReference type="EMBL" id="CAJNJA010009548">
    <property type="protein sequence ID" value="CAE7247934.1"/>
    <property type="molecule type" value="Genomic_DNA"/>
</dbReference>
<evidence type="ECO:0000256" key="3">
    <source>
        <dbReference type="ARBA" id="ARBA00022490"/>
    </source>
</evidence>
<dbReference type="AlphaFoldDB" id="A0A812LI37"/>
<dbReference type="Gene3D" id="3.30.450.60">
    <property type="match status" value="1"/>
</dbReference>
<dbReference type="OrthoDB" id="10266042at2759"/>
<comment type="subcellular location">
    <subcellularLocation>
        <location evidence="5 6">Cytoplasm</location>
    </subcellularLocation>
    <subcellularLocation>
        <location evidence="5 6">Cytoplasmic vesicle</location>
        <location evidence="5 6">COPI-coated vesicle membrane</location>
        <topology evidence="5 6">Peripheral membrane protein</topology>
        <orientation evidence="5 6">Cytoplasmic side</orientation>
    </subcellularLocation>
    <subcellularLocation>
        <location evidence="5 6">Golgi apparatus membrane</location>
        <topology evidence="5 6">Peripheral membrane protein</topology>
        <orientation evidence="5 6">Cytoplasmic side</orientation>
    </subcellularLocation>
</comment>
<evidence type="ECO:0000256" key="6">
    <source>
        <dbReference type="RuleBase" id="RU366052"/>
    </source>
</evidence>
<keyword evidence="4 5" id="KW-0653">Protein transport</keyword>
<comment type="similarity">
    <text evidence="1 5">Belongs to the adaptor complexes medium subunit family. Delta-COP subfamily.</text>
</comment>
<dbReference type="GO" id="GO:0030126">
    <property type="term" value="C:COPI vesicle coat"/>
    <property type="evidence" value="ECO:0007669"/>
    <property type="project" value="UniProtKB-UniRule"/>
</dbReference>
<organism evidence="7 8">
    <name type="scientific">Symbiodinium necroappetens</name>
    <dbReference type="NCBI Taxonomy" id="1628268"/>
    <lineage>
        <taxon>Eukaryota</taxon>
        <taxon>Sar</taxon>
        <taxon>Alveolata</taxon>
        <taxon>Dinophyceae</taxon>
        <taxon>Suessiales</taxon>
        <taxon>Symbiodiniaceae</taxon>
        <taxon>Symbiodinium</taxon>
    </lineage>
</organism>
<keyword evidence="5" id="KW-0931">ER-Golgi transport</keyword>
<dbReference type="InterPro" id="IPR011012">
    <property type="entry name" value="Longin-like_dom_sf"/>
</dbReference>
<dbReference type="GO" id="GO:0006888">
    <property type="term" value="P:endoplasmic reticulum to Golgi vesicle-mediated transport"/>
    <property type="evidence" value="ECO:0007669"/>
    <property type="project" value="TreeGrafter"/>
</dbReference>
<evidence type="ECO:0000256" key="1">
    <source>
        <dbReference type="ARBA" id="ARBA00010516"/>
    </source>
</evidence>
<dbReference type="InterPro" id="IPR027059">
    <property type="entry name" value="Coatomer_dsu"/>
</dbReference>
<accession>A0A812LI37</accession>
<dbReference type="GO" id="GO:0000139">
    <property type="term" value="C:Golgi membrane"/>
    <property type="evidence" value="ECO:0007669"/>
    <property type="project" value="UniProtKB-SubCell"/>
</dbReference>